<dbReference type="Pfam" id="PF05037">
    <property type="entry name" value="DUF669"/>
    <property type="match status" value="1"/>
</dbReference>
<protein>
    <submittedName>
        <fullName evidence="2">DUF669 domain-containing protein</fullName>
    </submittedName>
</protein>
<evidence type="ECO:0000313" key="3">
    <source>
        <dbReference type="Proteomes" id="UP000633365"/>
    </source>
</evidence>
<accession>A0A934WTI8</accession>
<feature type="region of interest" description="Disordered" evidence="1">
    <location>
        <begin position="150"/>
        <end position="188"/>
    </location>
</feature>
<dbReference type="RefSeq" id="WP_201428365.1">
    <property type="nucleotide sequence ID" value="NZ_JAEQMG010000145.1"/>
</dbReference>
<comment type="caution">
    <text evidence="2">The sequence shown here is derived from an EMBL/GenBank/DDBJ whole genome shotgun (WGS) entry which is preliminary data.</text>
</comment>
<organism evidence="2 3">
    <name type="scientific">Ruminococcus difficilis</name>
    <dbReference type="NCBI Taxonomy" id="2763069"/>
    <lineage>
        <taxon>Bacteria</taxon>
        <taxon>Bacillati</taxon>
        <taxon>Bacillota</taxon>
        <taxon>Clostridia</taxon>
        <taxon>Eubacteriales</taxon>
        <taxon>Oscillospiraceae</taxon>
        <taxon>Ruminococcus</taxon>
    </lineage>
</organism>
<dbReference type="Proteomes" id="UP000633365">
    <property type="component" value="Unassembled WGS sequence"/>
</dbReference>
<dbReference type="AlphaFoldDB" id="A0A934WTI8"/>
<dbReference type="EMBL" id="JAEQMG010000145">
    <property type="protein sequence ID" value="MBK6089659.1"/>
    <property type="molecule type" value="Genomic_DNA"/>
</dbReference>
<dbReference type="InterPro" id="IPR007731">
    <property type="entry name" value="DUF669"/>
</dbReference>
<keyword evidence="3" id="KW-1185">Reference proteome</keyword>
<proteinExistence type="predicted"/>
<name>A0A934WTI8_9FIRM</name>
<feature type="compositionally biased region" description="Low complexity" evidence="1">
    <location>
        <begin position="158"/>
        <end position="180"/>
    </location>
</feature>
<gene>
    <name evidence="2" type="ORF">JKK62_13585</name>
</gene>
<sequence length="188" mass="20642">MGFTNDYSKASQGGLKPEGDYEVLIVKAEEKQSKGGKLHLNLNLVIRNDVDQSYQNGYLFHTLWKRKEPTAADLQVNGYGFGQVMALGKAAGLPNGKNYESLSDFLQELIGKPVRAHVVHDEYNGNKREAIAWFNPTDYPEVKHVMKKKPDVNPDGFAPAAQQTTYADTPATQAAAAQAAGDDDDLPF</sequence>
<evidence type="ECO:0000256" key="1">
    <source>
        <dbReference type="SAM" id="MobiDB-lite"/>
    </source>
</evidence>
<reference evidence="2" key="1">
    <citation type="submission" date="2021-01" db="EMBL/GenBank/DDBJ databases">
        <title>Genome public.</title>
        <authorList>
            <person name="Liu C."/>
            <person name="Sun Q."/>
        </authorList>
    </citation>
    <scope>NUCLEOTIDE SEQUENCE</scope>
    <source>
        <strain evidence="2">M6</strain>
    </source>
</reference>
<evidence type="ECO:0000313" key="2">
    <source>
        <dbReference type="EMBL" id="MBK6089659.1"/>
    </source>
</evidence>